<dbReference type="InterPro" id="IPR000182">
    <property type="entry name" value="GNAT_dom"/>
</dbReference>
<name>A0A8H3F303_9LECA</name>
<protein>
    <recommendedName>
        <fullName evidence="2">N-acetyltransferase domain-containing protein</fullName>
    </recommendedName>
</protein>
<evidence type="ECO:0000313" key="4">
    <source>
        <dbReference type="Proteomes" id="UP000664203"/>
    </source>
</evidence>
<feature type="domain" description="N-acetyltransferase" evidence="2">
    <location>
        <begin position="26"/>
        <end position="197"/>
    </location>
</feature>
<dbReference type="PROSITE" id="PS51186">
    <property type="entry name" value="GNAT"/>
    <property type="match status" value="1"/>
</dbReference>
<comment type="caution">
    <text evidence="3">The sequence shown here is derived from an EMBL/GenBank/DDBJ whole genome shotgun (WGS) entry which is preliminary data.</text>
</comment>
<sequence>MARIRSPSHRIKDQSTESQSLKTHRLQLREAHKTDLADLHQLFSSCEVMRYWACPTHTSIDQTKEYLDGMIASSTNGNLEFVIVLPAPMPLGPSSTIVSKEKIIGTAGIWDEATGEIELMLHSDYWAQGYMTEVLTTLIPILWQKGMQKLVADVDPRNNASIKVLNRFGFVETHRKKKTFETDIGWCNSVYLELWRPRRL</sequence>
<dbReference type="InterPro" id="IPR016181">
    <property type="entry name" value="Acyl_CoA_acyltransferase"/>
</dbReference>
<dbReference type="Gene3D" id="3.40.630.30">
    <property type="match status" value="1"/>
</dbReference>
<dbReference type="PANTHER" id="PTHR43792">
    <property type="entry name" value="GNAT FAMILY, PUTATIVE (AFU_ORTHOLOGUE AFUA_3G00765)-RELATED-RELATED"/>
    <property type="match status" value="1"/>
</dbReference>
<evidence type="ECO:0000313" key="3">
    <source>
        <dbReference type="EMBL" id="CAF9916109.1"/>
    </source>
</evidence>
<keyword evidence="4" id="KW-1185">Reference proteome</keyword>
<dbReference type="GO" id="GO:0016747">
    <property type="term" value="F:acyltransferase activity, transferring groups other than amino-acyl groups"/>
    <property type="evidence" value="ECO:0007669"/>
    <property type="project" value="InterPro"/>
</dbReference>
<proteinExistence type="predicted"/>
<dbReference type="PANTHER" id="PTHR43792:SF1">
    <property type="entry name" value="N-ACETYLTRANSFERASE DOMAIN-CONTAINING PROTEIN"/>
    <property type="match status" value="1"/>
</dbReference>
<dbReference type="SUPFAM" id="SSF55729">
    <property type="entry name" value="Acyl-CoA N-acyltransferases (Nat)"/>
    <property type="match status" value="1"/>
</dbReference>
<evidence type="ECO:0000256" key="1">
    <source>
        <dbReference type="SAM" id="MobiDB-lite"/>
    </source>
</evidence>
<dbReference type="Proteomes" id="UP000664203">
    <property type="component" value="Unassembled WGS sequence"/>
</dbReference>
<organism evidence="3 4">
    <name type="scientific">Alectoria fallacina</name>
    <dbReference type="NCBI Taxonomy" id="1903189"/>
    <lineage>
        <taxon>Eukaryota</taxon>
        <taxon>Fungi</taxon>
        <taxon>Dikarya</taxon>
        <taxon>Ascomycota</taxon>
        <taxon>Pezizomycotina</taxon>
        <taxon>Lecanoromycetes</taxon>
        <taxon>OSLEUM clade</taxon>
        <taxon>Lecanoromycetidae</taxon>
        <taxon>Lecanorales</taxon>
        <taxon>Lecanorineae</taxon>
        <taxon>Parmeliaceae</taxon>
        <taxon>Alectoria</taxon>
    </lineage>
</organism>
<evidence type="ECO:0000259" key="2">
    <source>
        <dbReference type="PROSITE" id="PS51186"/>
    </source>
</evidence>
<dbReference type="AlphaFoldDB" id="A0A8H3F303"/>
<dbReference type="EMBL" id="CAJPDR010000088">
    <property type="protein sequence ID" value="CAF9916109.1"/>
    <property type="molecule type" value="Genomic_DNA"/>
</dbReference>
<dbReference type="Pfam" id="PF13302">
    <property type="entry name" value="Acetyltransf_3"/>
    <property type="match status" value="1"/>
</dbReference>
<feature type="region of interest" description="Disordered" evidence="1">
    <location>
        <begin position="1"/>
        <end position="22"/>
    </location>
</feature>
<reference evidence="3" key="1">
    <citation type="submission" date="2021-03" db="EMBL/GenBank/DDBJ databases">
        <authorList>
            <person name="Tagirdzhanova G."/>
        </authorList>
    </citation>
    <scope>NUCLEOTIDE SEQUENCE</scope>
</reference>
<gene>
    <name evidence="3" type="ORF">ALECFALPRED_010521</name>
</gene>
<dbReference type="InterPro" id="IPR051531">
    <property type="entry name" value="N-acetyltransferase"/>
</dbReference>
<dbReference type="OrthoDB" id="630895at2759"/>
<accession>A0A8H3F303</accession>